<protein>
    <recommendedName>
        <fullName evidence="5">Secreted protein</fullName>
    </recommendedName>
</protein>
<feature type="compositionally biased region" description="Basic and acidic residues" evidence="1">
    <location>
        <begin position="136"/>
        <end position="145"/>
    </location>
</feature>
<name>A0ABY9YQN6_9GAMM</name>
<evidence type="ECO:0008006" key="5">
    <source>
        <dbReference type="Google" id="ProtNLM"/>
    </source>
</evidence>
<feature type="compositionally biased region" description="Polar residues" evidence="1">
    <location>
        <begin position="146"/>
        <end position="156"/>
    </location>
</feature>
<feature type="region of interest" description="Disordered" evidence="1">
    <location>
        <begin position="136"/>
        <end position="156"/>
    </location>
</feature>
<accession>A0ABY9YQN6</accession>
<proteinExistence type="predicted"/>
<dbReference type="RefSeq" id="WP_311192392.1">
    <property type="nucleotide sequence ID" value="NZ_CP115541.1"/>
</dbReference>
<feature type="signal peptide" evidence="2">
    <location>
        <begin position="1"/>
        <end position="22"/>
    </location>
</feature>
<dbReference type="EMBL" id="CP115541">
    <property type="protein sequence ID" value="WNH53232.1"/>
    <property type="molecule type" value="Genomic_DNA"/>
</dbReference>
<evidence type="ECO:0000256" key="1">
    <source>
        <dbReference type="SAM" id="MobiDB-lite"/>
    </source>
</evidence>
<keyword evidence="4" id="KW-1185">Reference proteome</keyword>
<sequence>MKRMILAAGTAALMLVVGAAQAADGDTVFERGKPLIAQIDRIELQLNDGETYSELAPEKRSEVRETLARLRAITERYPDQASVPEGVKVEQFNDQARVNVLLTKAREDSRMVCKREKSTGSNRTTTQCMTVAQRERAKAKAEKDMSNAQRTGHSLL</sequence>
<evidence type="ECO:0000256" key="2">
    <source>
        <dbReference type="SAM" id="SignalP"/>
    </source>
</evidence>
<reference evidence="3 4" key="1">
    <citation type="submission" date="2022-12" db="EMBL/GenBank/DDBJ databases">
        <title>Two new species, Stenotrophomonas aracearum and Stenotrophomonas oahuensis, isolated from Anthurium (Araceae family) in Hawaii.</title>
        <authorList>
            <person name="Chunag S.C."/>
            <person name="Dobhal S."/>
            <person name="Alvarez A."/>
            <person name="Arif M."/>
        </authorList>
    </citation>
    <scope>NUCLEOTIDE SEQUENCE [LARGE SCALE GENOMIC DNA]</scope>
    <source>
        <strain evidence="3 4">A5586</strain>
    </source>
</reference>
<gene>
    <name evidence="3" type="ORF">PDM29_02850</name>
</gene>
<dbReference type="Proteomes" id="UP001302072">
    <property type="component" value="Chromosome"/>
</dbReference>
<evidence type="ECO:0000313" key="4">
    <source>
        <dbReference type="Proteomes" id="UP001302072"/>
    </source>
</evidence>
<organism evidence="3 4">
    <name type="scientific">Stenotrophomonas oahuensis</name>
    <dbReference type="NCBI Taxonomy" id="3003271"/>
    <lineage>
        <taxon>Bacteria</taxon>
        <taxon>Pseudomonadati</taxon>
        <taxon>Pseudomonadota</taxon>
        <taxon>Gammaproteobacteria</taxon>
        <taxon>Lysobacterales</taxon>
        <taxon>Lysobacteraceae</taxon>
        <taxon>Stenotrophomonas</taxon>
    </lineage>
</organism>
<evidence type="ECO:0000313" key="3">
    <source>
        <dbReference type="EMBL" id="WNH53232.1"/>
    </source>
</evidence>
<keyword evidence="2" id="KW-0732">Signal</keyword>
<feature type="chain" id="PRO_5045466737" description="Secreted protein" evidence="2">
    <location>
        <begin position="23"/>
        <end position="156"/>
    </location>
</feature>